<evidence type="ECO:0000313" key="3">
    <source>
        <dbReference type="Proteomes" id="UP000789759"/>
    </source>
</evidence>
<name>A0A9N9AA54_9GLOM</name>
<dbReference type="EMBL" id="CAJVQA010001668">
    <property type="protein sequence ID" value="CAG8521936.1"/>
    <property type="molecule type" value="Genomic_DNA"/>
</dbReference>
<reference evidence="2" key="1">
    <citation type="submission" date="2021-06" db="EMBL/GenBank/DDBJ databases">
        <authorList>
            <person name="Kallberg Y."/>
            <person name="Tangrot J."/>
            <person name="Rosling A."/>
        </authorList>
    </citation>
    <scope>NUCLEOTIDE SEQUENCE</scope>
    <source>
        <strain evidence="2">FL966</strain>
    </source>
</reference>
<evidence type="ECO:0000256" key="1">
    <source>
        <dbReference type="SAM" id="MobiDB-lite"/>
    </source>
</evidence>
<gene>
    <name evidence="2" type="ORF">CPELLU_LOCUS3428</name>
</gene>
<comment type="caution">
    <text evidence="2">The sequence shown here is derived from an EMBL/GenBank/DDBJ whole genome shotgun (WGS) entry which is preliminary data.</text>
</comment>
<feature type="region of interest" description="Disordered" evidence="1">
    <location>
        <begin position="33"/>
        <end position="56"/>
    </location>
</feature>
<dbReference type="Proteomes" id="UP000789759">
    <property type="component" value="Unassembled WGS sequence"/>
</dbReference>
<evidence type="ECO:0000313" key="2">
    <source>
        <dbReference type="EMBL" id="CAG8521936.1"/>
    </source>
</evidence>
<dbReference type="AlphaFoldDB" id="A0A9N9AA54"/>
<proteinExistence type="predicted"/>
<accession>A0A9N9AA54</accession>
<sequence>MEITTMFNIFANNGSDYFTLPLIRDWNPLVNRKRAKSNRRKQNIQKKQGYSGRRTRLLHESGRDIFSEKKCTIKKLKRRLY</sequence>
<feature type="compositionally biased region" description="Basic residues" evidence="1">
    <location>
        <begin position="33"/>
        <end position="44"/>
    </location>
</feature>
<protein>
    <submittedName>
        <fullName evidence="2">17747_t:CDS:1</fullName>
    </submittedName>
</protein>
<organism evidence="2 3">
    <name type="scientific">Cetraspora pellucida</name>
    <dbReference type="NCBI Taxonomy" id="1433469"/>
    <lineage>
        <taxon>Eukaryota</taxon>
        <taxon>Fungi</taxon>
        <taxon>Fungi incertae sedis</taxon>
        <taxon>Mucoromycota</taxon>
        <taxon>Glomeromycotina</taxon>
        <taxon>Glomeromycetes</taxon>
        <taxon>Diversisporales</taxon>
        <taxon>Gigasporaceae</taxon>
        <taxon>Cetraspora</taxon>
    </lineage>
</organism>
<keyword evidence="3" id="KW-1185">Reference proteome</keyword>